<dbReference type="CDD" id="cd17574">
    <property type="entry name" value="REC_OmpR"/>
    <property type="match status" value="1"/>
</dbReference>
<evidence type="ECO:0000259" key="10">
    <source>
        <dbReference type="PROSITE" id="PS50110"/>
    </source>
</evidence>
<dbReference type="Pfam" id="PF00072">
    <property type="entry name" value="Response_reg"/>
    <property type="match status" value="1"/>
</dbReference>
<evidence type="ECO:0000256" key="6">
    <source>
        <dbReference type="ARBA" id="ARBA00023163"/>
    </source>
</evidence>
<dbReference type="Gene3D" id="6.10.250.690">
    <property type="match status" value="1"/>
</dbReference>
<dbReference type="InterPro" id="IPR011006">
    <property type="entry name" value="CheY-like_superfamily"/>
</dbReference>
<dbReference type="PANTHER" id="PTHR48111:SF73">
    <property type="entry name" value="ALKALINE PHOSPHATASE SYNTHESIS TRANSCRIPTIONAL REGULATORY PROTEIN PHOP"/>
    <property type="match status" value="1"/>
</dbReference>
<evidence type="ECO:0000256" key="8">
    <source>
        <dbReference type="PROSITE-ProRule" id="PRU00169"/>
    </source>
</evidence>
<gene>
    <name evidence="12" type="ORF">HNQ80_003240</name>
</gene>
<dbReference type="SMART" id="SM00862">
    <property type="entry name" value="Trans_reg_C"/>
    <property type="match status" value="1"/>
</dbReference>
<dbReference type="Proteomes" id="UP000579281">
    <property type="component" value="Unassembled WGS sequence"/>
</dbReference>
<dbReference type="InterPro" id="IPR001867">
    <property type="entry name" value="OmpR/PhoB-type_DNA-bd"/>
</dbReference>
<dbReference type="RefSeq" id="WP_184311644.1">
    <property type="nucleotide sequence ID" value="NZ_JACHEN010000020.1"/>
</dbReference>
<dbReference type="AlphaFoldDB" id="A0A841KTV5"/>
<dbReference type="SMART" id="SM00448">
    <property type="entry name" value="REC"/>
    <property type="match status" value="1"/>
</dbReference>
<dbReference type="SUPFAM" id="SSF46894">
    <property type="entry name" value="C-terminal effector domain of the bipartite response regulators"/>
    <property type="match status" value="1"/>
</dbReference>
<evidence type="ECO:0000256" key="5">
    <source>
        <dbReference type="ARBA" id="ARBA00023125"/>
    </source>
</evidence>
<keyword evidence="13" id="KW-1185">Reference proteome</keyword>
<feature type="domain" description="Response regulatory" evidence="10">
    <location>
        <begin position="5"/>
        <end position="118"/>
    </location>
</feature>
<proteinExistence type="predicted"/>
<evidence type="ECO:0000256" key="3">
    <source>
        <dbReference type="ARBA" id="ARBA00023012"/>
    </source>
</evidence>
<evidence type="ECO:0000259" key="11">
    <source>
        <dbReference type="PROSITE" id="PS51755"/>
    </source>
</evidence>
<protein>
    <recommendedName>
        <fullName evidence="1">Stage 0 sporulation protein A homolog</fullName>
    </recommendedName>
</protein>
<dbReference type="InterPro" id="IPR036388">
    <property type="entry name" value="WH-like_DNA-bd_sf"/>
</dbReference>
<dbReference type="GO" id="GO:0032993">
    <property type="term" value="C:protein-DNA complex"/>
    <property type="evidence" value="ECO:0007669"/>
    <property type="project" value="TreeGrafter"/>
</dbReference>
<dbReference type="Pfam" id="PF00486">
    <property type="entry name" value="Trans_reg_C"/>
    <property type="match status" value="1"/>
</dbReference>
<dbReference type="PROSITE" id="PS51755">
    <property type="entry name" value="OMPR_PHOB"/>
    <property type="match status" value="1"/>
</dbReference>
<keyword evidence="3" id="KW-0902">Two-component regulatory system</keyword>
<dbReference type="FunFam" id="1.10.10.10:FF:000018">
    <property type="entry name" value="DNA-binding response regulator ResD"/>
    <property type="match status" value="1"/>
</dbReference>
<dbReference type="CDD" id="cd00383">
    <property type="entry name" value="trans_reg_C"/>
    <property type="match status" value="1"/>
</dbReference>
<dbReference type="GO" id="GO:0006355">
    <property type="term" value="P:regulation of DNA-templated transcription"/>
    <property type="evidence" value="ECO:0007669"/>
    <property type="project" value="InterPro"/>
</dbReference>
<dbReference type="PROSITE" id="PS50110">
    <property type="entry name" value="RESPONSE_REGULATORY"/>
    <property type="match status" value="1"/>
</dbReference>
<evidence type="ECO:0000256" key="1">
    <source>
        <dbReference type="ARBA" id="ARBA00018672"/>
    </source>
</evidence>
<dbReference type="GO" id="GO:0000976">
    <property type="term" value="F:transcription cis-regulatory region binding"/>
    <property type="evidence" value="ECO:0007669"/>
    <property type="project" value="TreeGrafter"/>
</dbReference>
<evidence type="ECO:0000313" key="13">
    <source>
        <dbReference type="Proteomes" id="UP000579281"/>
    </source>
</evidence>
<comment type="function">
    <text evidence="7">May play the central regulatory role in sporulation. It may be an element of the effector pathway responsible for the activation of sporulation genes in response to nutritional stress. Spo0A may act in concert with spo0H (a sigma factor) to control the expression of some genes that are critical to the sporulation process.</text>
</comment>
<dbReference type="Gene3D" id="3.40.50.2300">
    <property type="match status" value="1"/>
</dbReference>
<evidence type="ECO:0000256" key="9">
    <source>
        <dbReference type="PROSITE-ProRule" id="PRU01091"/>
    </source>
</evidence>
<feature type="DNA-binding region" description="OmpR/PhoB-type" evidence="9">
    <location>
        <begin position="129"/>
        <end position="230"/>
    </location>
</feature>
<evidence type="ECO:0000313" key="12">
    <source>
        <dbReference type="EMBL" id="MBB6217134.1"/>
    </source>
</evidence>
<name>A0A841KTV5_9FIRM</name>
<dbReference type="InterPro" id="IPR016032">
    <property type="entry name" value="Sig_transdc_resp-reg_C-effctor"/>
</dbReference>
<dbReference type="Gene3D" id="1.10.10.10">
    <property type="entry name" value="Winged helix-like DNA-binding domain superfamily/Winged helix DNA-binding domain"/>
    <property type="match status" value="1"/>
</dbReference>
<accession>A0A841KTV5</accession>
<evidence type="ECO:0000256" key="7">
    <source>
        <dbReference type="ARBA" id="ARBA00024867"/>
    </source>
</evidence>
<dbReference type="GO" id="GO:0000156">
    <property type="term" value="F:phosphorelay response regulator activity"/>
    <property type="evidence" value="ECO:0007669"/>
    <property type="project" value="TreeGrafter"/>
</dbReference>
<dbReference type="SUPFAM" id="SSF52172">
    <property type="entry name" value="CheY-like"/>
    <property type="match status" value="1"/>
</dbReference>
<dbReference type="InterPro" id="IPR039420">
    <property type="entry name" value="WalR-like"/>
</dbReference>
<dbReference type="PANTHER" id="PTHR48111">
    <property type="entry name" value="REGULATOR OF RPOS"/>
    <property type="match status" value="1"/>
</dbReference>
<dbReference type="EMBL" id="JACHEN010000020">
    <property type="protein sequence ID" value="MBB6217134.1"/>
    <property type="molecule type" value="Genomic_DNA"/>
</dbReference>
<comment type="caution">
    <text evidence="12">The sequence shown here is derived from an EMBL/GenBank/DDBJ whole genome shotgun (WGS) entry which is preliminary data.</text>
</comment>
<organism evidence="12 13">
    <name type="scientific">Anaerosolibacter carboniphilus</name>
    <dbReference type="NCBI Taxonomy" id="1417629"/>
    <lineage>
        <taxon>Bacteria</taxon>
        <taxon>Bacillati</taxon>
        <taxon>Bacillota</taxon>
        <taxon>Clostridia</taxon>
        <taxon>Peptostreptococcales</taxon>
        <taxon>Thermotaleaceae</taxon>
        <taxon>Anaerosolibacter</taxon>
    </lineage>
</organism>
<dbReference type="GO" id="GO:0005829">
    <property type="term" value="C:cytosol"/>
    <property type="evidence" value="ECO:0007669"/>
    <property type="project" value="TreeGrafter"/>
</dbReference>
<sequence length="232" mass="26767">MKNKIILVVEDEKKILDVIQAYLENEEFDVLTAEDGEEALEILKGETVHLVILDLMLPKVSGEDVCRRIRTMSDIPIIMLTAKTEEDEKIEGLAIGADDYMTKPFSPRELIGRVRALIRRSYREEQPLADFLTFNNGDLEIDVKRMLVKKRGKLLSLTTNEFKLFYVFIINPGQVFAREQLIEKAFGRDYDGFDRTIDTHIKNIRQKIEDDPKNPIYILTVYGMGYKFGGTK</sequence>
<feature type="modified residue" description="4-aspartylphosphate" evidence="8">
    <location>
        <position position="54"/>
    </location>
</feature>
<evidence type="ECO:0000256" key="4">
    <source>
        <dbReference type="ARBA" id="ARBA00023015"/>
    </source>
</evidence>
<keyword evidence="2 8" id="KW-0597">Phosphoprotein</keyword>
<dbReference type="InterPro" id="IPR001789">
    <property type="entry name" value="Sig_transdc_resp-reg_receiver"/>
</dbReference>
<keyword evidence="6" id="KW-0804">Transcription</keyword>
<keyword evidence="4" id="KW-0805">Transcription regulation</keyword>
<evidence type="ECO:0000256" key="2">
    <source>
        <dbReference type="ARBA" id="ARBA00022553"/>
    </source>
</evidence>
<feature type="domain" description="OmpR/PhoB-type" evidence="11">
    <location>
        <begin position="129"/>
        <end position="230"/>
    </location>
</feature>
<dbReference type="FunFam" id="3.40.50.2300:FF:000001">
    <property type="entry name" value="DNA-binding response regulator PhoB"/>
    <property type="match status" value="1"/>
</dbReference>
<keyword evidence="5 9" id="KW-0238">DNA-binding</keyword>
<reference evidence="12 13" key="1">
    <citation type="submission" date="2020-08" db="EMBL/GenBank/DDBJ databases">
        <title>Genomic Encyclopedia of Type Strains, Phase IV (KMG-IV): sequencing the most valuable type-strain genomes for metagenomic binning, comparative biology and taxonomic classification.</title>
        <authorList>
            <person name="Goeker M."/>
        </authorList>
    </citation>
    <scope>NUCLEOTIDE SEQUENCE [LARGE SCALE GENOMIC DNA]</scope>
    <source>
        <strain evidence="12 13">DSM 103526</strain>
    </source>
</reference>